<dbReference type="AlphaFoldDB" id="A0AAV7M6F5"/>
<evidence type="ECO:0000313" key="2">
    <source>
        <dbReference type="Proteomes" id="UP001066276"/>
    </source>
</evidence>
<name>A0AAV7M6F5_PLEWA</name>
<sequence length="107" mass="12164">MVQLPFLGRNVNNEIGTDVFQVYTGKIRDSKASMRDPRFSRCSLLENSINRKRGLNAGVGGLKVSRDSLETLTRWPGVTERFARLKSLEETLRESERAKERPLVDPT</sequence>
<dbReference type="EMBL" id="JANPWB010000014">
    <property type="protein sequence ID" value="KAJ1098699.1"/>
    <property type="molecule type" value="Genomic_DNA"/>
</dbReference>
<accession>A0AAV7M6F5</accession>
<keyword evidence="2" id="KW-1185">Reference proteome</keyword>
<protein>
    <submittedName>
        <fullName evidence="1">Uncharacterized protein</fullName>
    </submittedName>
</protein>
<dbReference type="Proteomes" id="UP001066276">
    <property type="component" value="Chromosome 10"/>
</dbReference>
<gene>
    <name evidence="1" type="ORF">NDU88_003806</name>
</gene>
<proteinExistence type="predicted"/>
<comment type="caution">
    <text evidence="1">The sequence shown here is derived from an EMBL/GenBank/DDBJ whole genome shotgun (WGS) entry which is preliminary data.</text>
</comment>
<organism evidence="1 2">
    <name type="scientific">Pleurodeles waltl</name>
    <name type="common">Iberian ribbed newt</name>
    <dbReference type="NCBI Taxonomy" id="8319"/>
    <lineage>
        <taxon>Eukaryota</taxon>
        <taxon>Metazoa</taxon>
        <taxon>Chordata</taxon>
        <taxon>Craniata</taxon>
        <taxon>Vertebrata</taxon>
        <taxon>Euteleostomi</taxon>
        <taxon>Amphibia</taxon>
        <taxon>Batrachia</taxon>
        <taxon>Caudata</taxon>
        <taxon>Salamandroidea</taxon>
        <taxon>Salamandridae</taxon>
        <taxon>Pleurodelinae</taxon>
        <taxon>Pleurodeles</taxon>
    </lineage>
</organism>
<evidence type="ECO:0000313" key="1">
    <source>
        <dbReference type="EMBL" id="KAJ1098699.1"/>
    </source>
</evidence>
<reference evidence="1" key="1">
    <citation type="journal article" date="2022" name="bioRxiv">
        <title>Sequencing and chromosome-scale assembly of the giantPleurodeles waltlgenome.</title>
        <authorList>
            <person name="Brown T."/>
            <person name="Elewa A."/>
            <person name="Iarovenko S."/>
            <person name="Subramanian E."/>
            <person name="Araus A.J."/>
            <person name="Petzold A."/>
            <person name="Susuki M."/>
            <person name="Suzuki K.-i.T."/>
            <person name="Hayashi T."/>
            <person name="Toyoda A."/>
            <person name="Oliveira C."/>
            <person name="Osipova E."/>
            <person name="Leigh N.D."/>
            <person name="Simon A."/>
            <person name="Yun M.H."/>
        </authorList>
    </citation>
    <scope>NUCLEOTIDE SEQUENCE</scope>
    <source>
        <strain evidence="1">20211129_DDA</strain>
        <tissue evidence="1">Liver</tissue>
    </source>
</reference>